<dbReference type="InterPro" id="IPR050624">
    <property type="entry name" value="HTH-type_Tx_Regulator"/>
</dbReference>
<sequence length="197" mass="23277">MPKIVDHEERKRDIMEMALAIFIEEGYSNTKLANIADKCCIARTTLYQYFGNKDDIFKYAIKTFTDSLQVDYKTLGQREDINPDEKLEMIIMDIIDVCFTRRELLFLLLEFLIQVKSEGRRFARSLNRRTIRIRKLFSRIISDGIKMDMFKDLHIPSMTDILVSQIESIVVQLSLTEQSTREENIIRMKCVIDCFRK</sequence>
<evidence type="ECO:0000313" key="5">
    <source>
        <dbReference type="Proteomes" id="UP000323824"/>
    </source>
</evidence>
<feature type="domain" description="HTH tetR-type" evidence="3">
    <location>
        <begin position="8"/>
        <end position="68"/>
    </location>
</feature>
<evidence type="ECO:0000313" key="4">
    <source>
        <dbReference type="EMBL" id="QEN04944.1"/>
    </source>
</evidence>
<evidence type="ECO:0000256" key="1">
    <source>
        <dbReference type="ARBA" id="ARBA00023125"/>
    </source>
</evidence>
<dbReference type="Gene3D" id="1.10.357.10">
    <property type="entry name" value="Tetracycline Repressor, domain 2"/>
    <property type="match status" value="1"/>
</dbReference>
<dbReference type="PANTHER" id="PTHR43479:SF11">
    <property type="entry name" value="ACREF_ENVCD OPERON REPRESSOR-RELATED"/>
    <property type="match status" value="1"/>
</dbReference>
<dbReference type="InterPro" id="IPR001647">
    <property type="entry name" value="HTH_TetR"/>
</dbReference>
<dbReference type="SUPFAM" id="SSF46689">
    <property type="entry name" value="Homeodomain-like"/>
    <property type="match status" value="1"/>
</dbReference>
<accession>A0A5C1QDZ5</accession>
<keyword evidence="1 2" id="KW-0238">DNA-binding</keyword>
<evidence type="ECO:0000259" key="3">
    <source>
        <dbReference type="PROSITE" id="PS50977"/>
    </source>
</evidence>
<name>A0A5C1QDZ5_9SPIO</name>
<dbReference type="GO" id="GO:0003677">
    <property type="term" value="F:DNA binding"/>
    <property type="evidence" value="ECO:0007669"/>
    <property type="project" value="UniProtKB-UniRule"/>
</dbReference>
<reference evidence="4 5" key="2">
    <citation type="submission" date="2019-09" db="EMBL/GenBank/DDBJ databases">
        <title>Complete Genome Sequence and Methylome Analysis of free living Spirochaetas.</title>
        <authorList>
            <person name="Leshcheva N."/>
            <person name="Mikheeva N."/>
        </authorList>
    </citation>
    <scope>NUCLEOTIDE SEQUENCE [LARGE SCALE GENOMIC DNA]</scope>
    <source>
        <strain evidence="4 5">P</strain>
    </source>
</reference>
<dbReference type="Pfam" id="PF00440">
    <property type="entry name" value="TetR_N"/>
    <property type="match status" value="1"/>
</dbReference>
<dbReference type="InterPro" id="IPR009057">
    <property type="entry name" value="Homeodomain-like_sf"/>
</dbReference>
<proteinExistence type="predicted"/>
<protein>
    <submittedName>
        <fullName evidence="4">TetR/AcrR family transcriptional regulator</fullName>
    </submittedName>
</protein>
<evidence type="ECO:0000256" key="2">
    <source>
        <dbReference type="PROSITE-ProRule" id="PRU00335"/>
    </source>
</evidence>
<dbReference type="PROSITE" id="PS50977">
    <property type="entry name" value="HTH_TETR_2"/>
    <property type="match status" value="1"/>
</dbReference>
<dbReference type="OrthoDB" id="9809994at2"/>
<dbReference type="Proteomes" id="UP000323824">
    <property type="component" value="Chromosome"/>
</dbReference>
<dbReference type="PRINTS" id="PR00455">
    <property type="entry name" value="HTHTETR"/>
</dbReference>
<reference evidence="4 5" key="1">
    <citation type="submission" date="2019-02" db="EMBL/GenBank/DDBJ databases">
        <authorList>
            <person name="Fomenkov A."/>
            <person name="Dubinina G."/>
            <person name="Grabovich M."/>
            <person name="Vincze T."/>
            <person name="Roberts R.J."/>
        </authorList>
    </citation>
    <scope>NUCLEOTIDE SEQUENCE [LARGE SCALE GENOMIC DNA]</scope>
    <source>
        <strain evidence="4 5">P</strain>
    </source>
</reference>
<dbReference type="SUPFAM" id="SSF48498">
    <property type="entry name" value="Tetracyclin repressor-like, C-terminal domain"/>
    <property type="match status" value="1"/>
</dbReference>
<dbReference type="KEGG" id="sper:EW093_09560"/>
<keyword evidence="5" id="KW-1185">Reference proteome</keyword>
<organism evidence="4 5">
    <name type="scientific">Thiospirochaeta perfilievii</name>
    <dbReference type="NCBI Taxonomy" id="252967"/>
    <lineage>
        <taxon>Bacteria</taxon>
        <taxon>Pseudomonadati</taxon>
        <taxon>Spirochaetota</taxon>
        <taxon>Spirochaetia</taxon>
        <taxon>Spirochaetales</taxon>
        <taxon>Spirochaetaceae</taxon>
        <taxon>Thiospirochaeta</taxon>
    </lineage>
</organism>
<dbReference type="RefSeq" id="WP_149568185.1">
    <property type="nucleotide sequence ID" value="NZ_CP035807.1"/>
</dbReference>
<dbReference type="PANTHER" id="PTHR43479">
    <property type="entry name" value="ACREF/ENVCD OPERON REPRESSOR-RELATED"/>
    <property type="match status" value="1"/>
</dbReference>
<feature type="DNA-binding region" description="H-T-H motif" evidence="2">
    <location>
        <begin position="31"/>
        <end position="50"/>
    </location>
</feature>
<dbReference type="AlphaFoldDB" id="A0A5C1QDZ5"/>
<dbReference type="EMBL" id="CP035807">
    <property type="protein sequence ID" value="QEN04944.1"/>
    <property type="molecule type" value="Genomic_DNA"/>
</dbReference>
<gene>
    <name evidence="4" type="ORF">EW093_09560</name>
</gene>
<dbReference type="InterPro" id="IPR036271">
    <property type="entry name" value="Tet_transcr_reg_TetR-rel_C_sf"/>
</dbReference>